<evidence type="ECO:0000313" key="1">
    <source>
        <dbReference type="EMBL" id="SMR42242.1"/>
    </source>
</evidence>
<protein>
    <recommendedName>
        <fullName evidence="3">Methyltransferase domain-containing protein</fullName>
    </recommendedName>
</protein>
<accession>A0A2H1FLQ0</accession>
<proteinExistence type="predicted"/>
<evidence type="ECO:0008006" key="3">
    <source>
        <dbReference type="Google" id="ProtNLM"/>
    </source>
</evidence>
<name>A0A2H1FLQ0_ZYMTR</name>
<gene>
    <name evidence="1" type="ORF">ZT1E4_G1020</name>
</gene>
<reference evidence="2" key="1">
    <citation type="submission" date="2017-05" db="EMBL/GenBank/DDBJ databases">
        <authorList>
            <person name="Song R."/>
            <person name="Chenine A.L."/>
            <person name="Ruprecht R.M."/>
        </authorList>
    </citation>
    <scope>NUCLEOTIDE SEQUENCE [LARGE SCALE GENOMIC DNA]</scope>
</reference>
<sequence>MSKITLDDLGEEPCMFKDCCCSLSRPLIGALADTLPRSPALVLSIGSGTGLLENLIRQAAGDADLYGVEVPSCNNIHLPADRVVRVSTSLELHPDAVLAGTLIFCYPRTIQLVDAYLRECVGGALEKVVFISHRDEWPAFRELFLAHFAESDLAVDWPNLLPGYEILCIASCPSS</sequence>
<dbReference type="AlphaFoldDB" id="A0A2H1FLQ0"/>
<dbReference type="EMBL" id="LT854253">
    <property type="protein sequence ID" value="SMR42242.1"/>
    <property type="molecule type" value="Genomic_DNA"/>
</dbReference>
<dbReference type="Proteomes" id="UP000245764">
    <property type="component" value="Chromosome 1"/>
</dbReference>
<organism evidence="1 2">
    <name type="scientific">Zymoseptoria tritici ST99CH_1E4</name>
    <dbReference type="NCBI Taxonomy" id="1276532"/>
    <lineage>
        <taxon>Eukaryota</taxon>
        <taxon>Fungi</taxon>
        <taxon>Dikarya</taxon>
        <taxon>Ascomycota</taxon>
        <taxon>Pezizomycotina</taxon>
        <taxon>Dothideomycetes</taxon>
        <taxon>Dothideomycetidae</taxon>
        <taxon>Mycosphaerellales</taxon>
        <taxon>Mycosphaerellaceae</taxon>
        <taxon>Zymoseptoria</taxon>
    </lineage>
</organism>
<evidence type="ECO:0000313" key="2">
    <source>
        <dbReference type="Proteomes" id="UP000245764"/>
    </source>
</evidence>